<dbReference type="PROSITE" id="PS51257">
    <property type="entry name" value="PROKAR_LIPOPROTEIN"/>
    <property type="match status" value="1"/>
</dbReference>
<dbReference type="InterPro" id="IPR028081">
    <property type="entry name" value="Leu-bd"/>
</dbReference>
<evidence type="ECO:0000259" key="5">
    <source>
        <dbReference type="Pfam" id="PF13458"/>
    </source>
</evidence>
<dbReference type="Gene3D" id="3.40.50.2300">
    <property type="match status" value="2"/>
</dbReference>
<dbReference type="PRINTS" id="PR00337">
    <property type="entry name" value="LEUILEVALBP"/>
</dbReference>
<dbReference type="Proteomes" id="UP000738517">
    <property type="component" value="Unassembled WGS sequence"/>
</dbReference>
<dbReference type="PANTHER" id="PTHR47628">
    <property type="match status" value="1"/>
</dbReference>
<evidence type="ECO:0000256" key="1">
    <source>
        <dbReference type="ARBA" id="ARBA00010062"/>
    </source>
</evidence>
<keyword evidence="7" id="KW-1185">Reference proteome</keyword>
<organism evidence="6 7">
    <name type="scientific">Photobacterium alginatilyticum</name>
    <dbReference type="NCBI Taxonomy" id="1775171"/>
    <lineage>
        <taxon>Bacteria</taxon>
        <taxon>Pseudomonadati</taxon>
        <taxon>Pseudomonadota</taxon>
        <taxon>Gammaproteobacteria</taxon>
        <taxon>Vibrionales</taxon>
        <taxon>Vibrionaceae</taxon>
        <taxon>Photobacterium</taxon>
    </lineage>
</organism>
<gene>
    <name evidence="6" type="ORF">EIZ48_06555</name>
</gene>
<keyword evidence="3" id="KW-0732">Signal</keyword>
<evidence type="ECO:0000313" key="6">
    <source>
        <dbReference type="EMBL" id="NBI52231.1"/>
    </source>
</evidence>
<dbReference type="Pfam" id="PF13458">
    <property type="entry name" value="Peripla_BP_6"/>
    <property type="match status" value="1"/>
</dbReference>
<comment type="caution">
    <text evidence="6">The sequence shown here is derived from an EMBL/GenBank/DDBJ whole genome shotgun (WGS) entry which is preliminary data.</text>
</comment>
<dbReference type="CDD" id="cd06331">
    <property type="entry name" value="PBP1_AmiC-like"/>
    <property type="match status" value="1"/>
</dbReference>
<evidence type="ECO:0000256" key="3">
    <source>
        <dbReference type="ARBA" id="ARBA00022729"/>
    </source>
</evidence>
<dbReference type="EMBL" id="RSEJ01000004">
    <property type="protein sequence ID" value="NBI52231.1"/>
    <property type="molecule type" value="Genomic_DNA"/>
</dbReference>
<evidence type="ECO:0000313" key="7">
    <source>
        <dbReference type="Proteomes" id="UP000738517"/>
    </source>
</evidence>
<dbReference type="SUPFAM" id="SSF53822">
    <property type="entry name" value="Periplasmic binding protein-like I"/>
    <property type="match status" value="1"/>
</dbReference>
<keyword evidence="2" id="KW-0813">Transport</keyword>
<sequence length="386" mass="43029">MFRFTFFILWTAVLTLLVACSEPKPTIKIGVILPQTGSYQNYGIAGVQGAQLAVDQINAMGGVSGGHQLQLLIQDNQTDPAKSVRLARELIQVDDVFALMGPVSSTSREAVLEVANRYQVPLLYGIDYEGGSVNRYLFCYSTIPDHYVTPILPILKEEYGNNFYIVGYDYLWPHEMALTIEDTLRQIGGKLSGKSYTAFGEQNFTSIIKDIDASGADNLLLIMAGEDGFQFLEEMEQSGLNRKVSILAFAADETYLGRVSPQALSGVYTALHFVSDLETEVASNFRSQMTKRFADDAIITYATKAHYDLVMLLAEAIERQGVDREKVIDQMAGLSLYGGEHLVRLRDDHHFDLPMYLARFDNKSLQVVRQLGVIIPEDQRLVAARQ</sequence>
<proteinExistence type="inferred from homology"/>
<keyword evidence="4" id="KW-0029">Amino-acid transport</keyword>
<comment type="similarity">
    <text evidence="1">Belongs to the leucine-binding protein family.</text>
</comment>
<dbReference type="PANTHER" id="PTHR47628:SF1">
    <property type="entry name" value="ALIPHATIC AMIDASE EXPRESSION-REGULATING PROTEIN"/>
    <property type="match status" value="1"/>
</dbReference>
<accession>A0ABW9YEP4</accession>
<evidence type="ECO:0000256" key="4">
    <source>
        <dbReference type="ARBA" id="ARBA00022970"/>
    </source>
</evidence>
<feature type="domain" description="Leucine-binding protein" evidence="5">
    <location>
        <begin position="26"/>
        <end position="362"/>
    </location>
</feature>
<dbReference type="InterPro" id="IPR000709">
    <property type="entry name" value="Leu_Ile_Val-bd"/>
</dbReference>
<reference evidence="6 7" key="1">
    <citation type="journal article" date="2017" name="Int. J. Syst. Evol. Microbiol.">
        <title>Photobacterium alginatilyticum sp. nov., a marine bacterium isolated from bottom seawater.</title>
        <authorList>
            <person name="Wang X."/>
            <person name="Wang Y."/>
            <person name="Yang X."/>
            <person name="Sun H."/>
            <person name="Li B."/>
            <person name="Zhang X.H."/>
        </authorList>
    </citation>
    <scope>NUCLEOTIDE SEQUENCE [LARGE SCALE GENOMIC DNA]</scope>
    <source>
        <strain evidence="6 7">P03D4</strain>
    </source>
</reference>
<name>A0ABW9YEP4_9GAMM</name>
<dbReference type="InterPro" id="IPR028082">
    <property type="entry name" value="Peripla_BP_I"/>
</dbReference>
<protein>
    <submittedName>
        <fullName evidence="6">Branched-chain amino acid ABC transporter substrate-binding protein</fullName>
    </submittedName>
</protein>
<evidence type="ECO:0000256" key="2">
    <source>
        <dbReference type="ARBA" id="ARBA00022448"/>
    </source>
</evidence>